<comment type="caution">
    <text evidence="2">The sequence shown here is derived from an EMBL/GenBank/DDBJ whole genome shotgun (WGS) entry which is preliminary data.</text>
</comment>
<dbReference type="PANTHER" id="PTHR46401:SF8">
    <property type="entry name" value="BLL6006 PROTEIN"/>
    <property type="match status" value="1"/>
</dbReference>
<dbReference type="PANTHER" id="PTHR46401">
    <property type="entry name" value="GLYCOSYLTRANSFERASE WBBK-RELATED"/>
    <property type="match status" value="1"/>
</dbReference>
<protein>
    <submittedName>
        <fullName evidence="2">Glycosyltransferase family 4 protein</fullName>
    </submittedName>
</protein>
<dbReference type="Proteomes" id="UP000698752">
    <property type="component" value="Unassembled WGS sequence"/>
</dbReference>
<reference evidence="3" key="1">
    <citation type="journal article" date="2021" name="Syst. Appl. Microbiol.">
        <title>Roseomonas hellenica sp. nov., isolated from roots of wild-growing Alkanna tinctoria.</title>
        <authorList>
            <person name="Rat A."/>
            <person name="Naranjo H.D."/>
            <person name="Lebbe L."/>
            <person name="Cnockaert M."/>
            <person name="Krigas N."/>
            <person name="Grigoriadou K."/>
            <person name="Maloupa E."/>
            <person name="Willems A."/>
        </authorList>
    </citation>
    <scope>NUCLEOTIDE SEQUENCE [LARGE SCALE GENOMIC DNA]</scope>
    <source>
        <strain evidence="3">LMG 31159</strain>
    </source>
</reference>
<dbReference type="CDD" id="cd03809">
    <property type="entry name" value="GT4_MtfB-like"/>
    <property type="match status" value="1"/>
</dbReference>
<accession>A0ABS5EG31</accession>
<evidence type="ECO:0000259" key="1">
    <source>
        <dbReference type="Pfam" id="PF00534"/>
    </source>
</evidence>
<dbReference type="InterPro" id="IPR001296">
    <property type="entry name" value="Glyco_trans_1"/>
</dbReference>
<evidence type="ECO:0000313" key="3">
    <source>
        <dbReference type="Proteomes" id="UP000698752"/>
    </source>
</evidence>
<proteinExistence type="predicted"/>
<feature type="domain" description="Glycosyl transferase family 1" evidence="1">
    <location>
        <begin position="294"/>
        <end position="441"/>
    </location>
</feature>
<sequence length="483" mass="55015">MMDLRPCYEGFAGIPQEARLLFAMFSEFPLRRFAGLASGIHYTSRRPKMRTPYEKVLAQTQVLISQDTKRQHWAKGFAQLPGFVRRRLFRPYLALTEAFRREKLDLRIDPEVFDDYLWVKLFDRTLAPQDRAILPRAEYYATEMGHEYARSLTLLPRVFERRIESHEWDVFFAATVSPYALAPNTAKLVRYYDALPLISPHTIGEPWPHALSHGRMLQRNIEDGAILYCDSEPVRGDVLRLFPEAEKRVHTIPAVVAPEYRPDVRSQNELRTILSRRASAATAASRRPGPEPAELPRLFIAVSTLEPRKNYLKLFTAFEMAKRMTKQPIQLLIVANPGWRSDAELAELKMLVREGAYHLAGVPLPELRVLYSMAHCVVAPSRAEGFDYSGVEGMACGAPLLASDIPVHRWVYGEAADYFNPYDETELAALLARSAELPRDQGHLGELAERGLRQAALYTPAALAPRWQEAIEQVARGHPKTRR</sequence>
<keyword evidence="3" id="KW-1185">Reference proteome</keyword>
<dbReference type="SUPFAM" id="SSF53756">
    <property type="entry name" value="UDP-Glycosyltransferase/glycogen phosphorylase"/>
    <property type="match status" value="1"/>
</dbReference>
<dbReference type="EMBL" id="JAAEDI010000009">
    <property type="protein sequence ID" value="MBR0649984.1"/>
    <property type="molecule type" value="Genomic_DNA"/>
</dbReference>
<organism evidence="2 3">
    <name type="scientific">Neoroseomonas terrae</name>
    <dbReference type="NCBI Taxonomy" id="424799"/>
    <lineage>
        <taxon>Bacteria</taxon>
        <taxon>Pseudomonadati</taxon>
        <taxon>Pseudomonadota</taxon>
        <taxon>Alphaproteobacteria</taxon>
        <taxon>Acetobacterales</taxon>
        <taxon>Acetobacteraceae</taxon>
        <taxon>Neoroseomonas</taxon>
    </lineage>
</organism>
<evidence type="ECO:0000313" key="2">
    <source>
        <dbReference type="EMBL" id="MBR0649984.1"/>
    </source>
</evidence>
<name>A0ABS5EG31_9PROT</name>
<gene>
    <name evidence="2" type="ORF">GXW78_09945</name>
</gene>
<dbReference type="Pfam" id="PF00534">
    <property type="entry name" value="Glycos_transf_1"/>
    <property type="match status" value="1"/>
</dbReference>
<dbReference type="Gene3D" id="3.40.50.2000">
    <property type="entry name" value="Glycogen Phosphorylase B"/>
    <property type="match status" value="1"/>
</dbReference>